<name>A0A059KPL4_9BURK</name>
<dbReference type="EMBL" id="AZRA01000029">
    <property type="protein sequence ID" value="KDB53149.1"/>
    <property type="molecule type" value="Genomic_DNA"/>
</dbReference>
<feature type="domain" description="Glycosyltransferase 2-like" evidence="1">
    <location>
        <begin position="25"/>
        <end position="150"/>
    </location>
</feature>
<dbReference type="SUPFAM" id="SSF53448">
    <property type="entry name" value="Nucleotide-diphospho-sugar transferases"/>
    <property type="match status" value="1"/>
</dbReference>
<dbReference type="InterPro" id="IPR029044">
    <property type="entry name" value="Nucleotide-diphossugar_trans"/>
</dbReference>
<dbReference type="Gene3D" id="3.90.550.10">
    <property type="entry name" value="Spore Coat Polysaccharide Biosynthesis Protein SpsA, Chain A"/>
    <property type="match status" value="1"/>
</dbReference>
<dbReference type="Proteomes" id="UP000026714">
    <property type="component" value="Unassembled WGS sequence"/>
</dbReference>
<dbReference type="PANTHER" id="PTHR43685:SF2">
    <property type="entry name" value="GLYCOSYLTRANSFERASE 2-LIKE DOMAIN-CONTAINING PROTEIN"/>
    <property type="match status" value="1"/>
</dbReference>
<dbReference type="InterPro" id="IPR050834">
    <property type="entry name" value="Glycosyltransf_2"/>
</dbReference>
<dbReference type="Pfam" id="PF00535">
    <property type="entry name" value="Glycos_transf_2"/>
    <property type="match status" value="1"/>
</dbReference>
<dbReference type="RefSeq" id="WP_037479605.1">
    <property type="nucleotide sequence ID" value="NZ_AZRA01000029.1"/>
</dbReference>
<dbReference type="PANTHER" id="PTHR43685">
    <property type="entry name" value="GLYCOSYLTRANSFERASE"/>
    <property type="match status" value="1"/>
</dbReference>
<dbReference type="STRING" id="34103.SAMN05421778_110107"/>
<dbReference type="eggNOG" id="COG1216">
    <property type="taxonomic scope" value="Bacteria"/>
</dbReference>
<comment type="caution">
    <text evidence="2">The sequence shown here is derived from an EMBL/GenBank/DDBJ whole genome shotgun (WGS) entry which is preliminary data.</text>
</comment>
<evidence type="ECO:0000313" key="3">
    <source>
        <dbReference type="Proteomes" id="UP000026714"/>
    </source>
</evidence>
<evidence type="ECO:0000313" key="2">
    <source>
        <dbReference type="EMBL" id="KDB53149.1"/>
    </source>
</evidence>
<proteinExistence type="predicted"/>
<accession>A0A059KPL4</accession>
<dbReference type="CDD" id="cd00761">
    <property type="entry name" value="Glyco_tranf_GTA_type"/>
    <property type="match status" value="1"/>
</dbReference>
<protein>
    <recommendedName>
        <fullName evidence="1">Glycosyltransferase 2-like domain-containing protein</fullName>
    </recommendedName>
</protein>
<evidence type="ECO:0000259" key="1">
    <source>
        <dbReference type="Pfam" id="PF00535"/>
    </source>
</evidence>
<dbReference type="InterPro" id="IPR001173">
    <property type="entry name" value="Glyco_trans_2-like"/>
</dbReference>
<keyword evidence="3" id="KW-1185">Reference proteome</keyword>
<dbReference type="AlphaFoldDB" id="A0A059KPL4"/>
<sequence>MPGPQAGPDLNSPLNSDLNPAELISVVIPAYNARHTLPATLESLFAQTWPHLEIIVVDDGSTDGTAQMLAQHGAQVRVLSQPNGGLARARATGVAAARGQWIALLDADDLCRPDRLALQARVLEALPEVVLCAGDFDAFDDRDGKVSPGHAARYYARIGRARQGIRSLLRRREPLETAWGEQFHVCHGPAYEELAHGNFMHPPTLMFRRELLRADQAGSFEDDARSMCDWDWIVRAARCGEVAFVERALIDYRLSAGQMSSPRHRVRATVDTLRVAERICQRDPELYLRQLPLFLRELGGFCLDAADALIETDRLEAARMLLRSSTRFGCLDMRTLRLLAKLLTPRRMLLAARQRRGIATAG</sequence>
<organism evidence="2 3">
    <name type="scientific">Sphaerotilus natans subsp. natans DSM 6575</name>
    <dbReference type="NCBI Taxonomy" id="1286631"/>
    <lineage>
        <taxon>Bacteria</taxon>
        <taxon>Pseudomonadati</taxon>
        <taxon>Pseudomonadota</taxon>
        <taxon>Betaproteobacteria</taxon>
        <taxon>Burkholderiales</taxon>
        <taxon>Sphaerotilaceae</taxon>
        <taxon>Sphaerotilus</taxon>
    </lineage>
</organism>
<gene>
    <name evidence="2" type="ORF">X805_12640</name>
</gene>
<reference evidence="2 3" key="1">
    <citation type="journal article" date="2014" name="FEMS Microbiol. Ecol.">
        <title>Sphaerotilus natans encrusted with nanoball-shaped Fe(III) oxide minerals formed by nitrate-reducing mixotrophic Fe(II) oxidation.</title>
        <authorList>
            <person name="Park S."/>
            <person name="Kim D.H."/>
            <person name="Lee J.H."/>
            <person name="Hur H.G."/>
        </authorList>
    </citation>
    <scope>NUCLEOTIDE SEQUENCE [LARGE SCALE GENOMIC DNA]</scope>
    <source>
        <strain evidence="2 3">DSM 6575</strain>
    </source>
</reference>